<dbReference type="Pfam" id="PF09348">
    <property type="entry name" value="DUF1990"/>
    <property type="match status" value="2"/>
</dbReference>
<comment type="caution">
    <text evidence="3">The sequence shown here is derived from an EMBL/GenBank/DDBJ whole genome shotgun (WGS) entry which is preliminary data.</text>
</comment>
<dbReference type="InterPro" id="IPR018960">
    <property type="entry name" value="DUF1990"/>
</dbReference>
<dbReference type="Proteomes" id="UP001597181">
    <property type="component" value="Unassembled WGS sequence"/>
</dbReference>
<feature type="compositionally biased region" description="Low complexity" evidence="1">
    <location>
        <begin position="235"/>
        <end position="262"/>
    </location>
</feature>
<dbReference type="RefSeq" id="WP_343959232.1">
    <property type="nucleotide sequence ID" value="NZ_BAAAKZ010000003.1"/>
</dbReference>
<accession>A0ABW3TMV4</accession>
<dbReference type="EMBL" id="JBHTLY010000001">
    <property type="protein sequence ID" value="MFD1200742.1"/>
    <property type="molecule type" value="Genomic_DNA"/>
</dbReference>
<reference evidence="4" key="1">
    <citation type="journal article" date="2019" name="Int. J. Syst. Evol. Microbiol.">
        <title>The Global Catalogue of Microorganisms (GCM) 10K type strain sequencing project: providing services to taxonomists for standard genome sequencing and annotation.</title>
        <authorList>
            <consortium name="The Broad Institute Genomics Platform"/>
            <consortium name="The Broad Institute Genome Sequencing Center for Infectious Disease"/>
            <person name="Wu L."/>
            <person name="Ma J."/>
        </authorList>
    </citation>
    <scope>NUCLEOTIDE SEQUENCE [LARGE SCALE GENOMIC DNA]</scope>
    <source>
        <strain evidence="4">CCUG 50213</strain>
    </source>
</reference>
<feature type="region of interest" description="Disordered" evidence="1">
    <location>
        <begin position="224"/>
        <end position="270"/>
    </location>
</feature>
<evidence type="ECO:0000313" key="4">
    <source>
        <dbReference type="Proteomes" id="UP001597181"/>
    </source>
</evidence>
<proteinExistence type="predicted"/>
<name>A0ABW3TMV4_9MICO</name>
<organism evidence="3 4">
    <name type="scientific">Leucobacter albus</name>
    <dbReference type="NCBI Taxonomy" id="272210"/>
    <lineage>
        <taxon>Bacteria</taxon>
        <taxon>Bacillati</taxon>
        <taxon>Actinomycetota</taxon>
        <taxon>Actinomycetes</taxon>
        <taxon>Micrococcales</taxon>
        <taxon>Microbacteriaceae</taxon>
        <taxon>Leucobacter</taxon>
    </lineage>
</organism>
<gene>
    <name evidence="3" type="ORF">ACFQ3U_02390</name>
</gene>
<sequence length="270" mass="27784">MNAPRRSSYTRMPVAYAAIGASGAPDLMRFPPAGSTPYEEAVQLGSGQERFLTAANLLMTWGAHRAAGVVVDEIERGEAEEYLGVQFSEGGTPELGEAPEQLFSPEGEAYILPGTTATLTIAGGQRRPILVISTVEEPQRLGFAWGDREEVPGFGEQLITVEQRADGTVWAVARGFTFLTSSGLLAGRKQRSELRDVVELAQAFVAALTPGAAIRTGVVPAASDAAGGDAGDGAGDPVPTALAAPAPDSDSASDPASDSASDAGDKPQGA</sequence>
<evidence type="ECO:0000313" key="3">
    <source>
        <dbReference type="EMBL" id="MFD1200742.1"/>
    </source>
</evidence>
<evidence type="ECO:0000259" key="2">
    <source>
        <dbReference type="Pfam" id="PF09348"/>
    </source>
</evidence>
<evidence type="ECO:0000256" key="1">
    <source>
        <dbReference type="SAM" id="MobiDB-lite"/>
    </source>
</evidence>
<protein>
    <submittedName>
        <fullName evidence="3">DUF1990 family protein</fullName>
    </submittedName>
</protein>
<feature type="domain" description="DUF1990" evidence="2">
    <location>
        <begin position="19"/>
        <end position="75"/>
    </location>
</feature>
<feature type="domain" description="DUF1990" evidence="2">
    <location>
        <begin position="110"/>
        <end position="177"/>
    </location>
</feature>
<keyword evidence="4" id="KW-1185">Reference proteome</keyword>